<dbReference type="EMBL" id="JAQIZT010000006">
    <property type="protein sequence ID" value="KAJ6994423.1"/>
    <property type="molecule type" value="Genomic_DNA"/>
</dbReference>
<protein>
    <submittedName>
        <fullName evidence="1">Uncharacterized protein</fullName>
    </submittedName>
</protein>
<sequence>MLVSINGSYRSSDIHVNGSLFGGKHLKPSFLFIVTFLSWVDFCLAQLG</sequence>
<dbReference type="Proteomes" id="UP001164929">
    <property type="component" value="Chromosome 6"/>
</dbReference>
<gene>
    <name evidence="1" type="ORF">NC653_017295</name>
</gene>
<reference evidence="1" key="1">
    <citation type="journal article" date="2023" name="Mol. Ecol. Resour.">
        <title>Chromosome-level genome assembly of a triploid poplar Populus alba 'Berolinensis'.</title>
        <authorList>
            <person name="Chen S."/>
            <person name="Yu Y."/>
            <person name="Wang X."/>
            <person name="Wang S."/>
            <person name="Zhang T."/>
            <person name="Zhou Y."/>
            <person name="He R."/>
            <person name="Meng N."/>
            <person name="Wang Y."/>
            <person name="Liu W."/>
            <person name="Liu Z."/>
            <person name="Liu J."/>
            <person name="Guo Q."/>
            <person name="Huang H."/>
            <person name="Sederoff R.R."/>
            <person name="Wang G."/>
            <person name="Qu G."/>
            <person name="Chen S."/>
        </authorList>
    </citation>
    <scope>NUCLEOTIDE SEQUENCE</scope>
    <source>
        <strain evidence="1">SC-2020</strain>
    </source>
</reference>
<evidence type="ECO:0000313" key="2">
    <source>
        <dbReference type="Proteomes" id="UP001164929"/>
    </source>
</evidence>
<proteinExistence type="predicted"/>
<organism evidence="1 2">
    <name type="scientific">Populus alba x Populus x berolinensis</name>
    <dbReference type="NCBI Taxonomy" id="444605"/>
    <lineage>
        <taxon>Eukaryota</taxon>
        <taxon>Viridiplantae</taxon>
        <taxon>Streptophyta</taxon>
        <taxon>Embryophyta</taxon>
        <taxon>Tracheophyta</taxon>
        <taxon>Spermatophyta</taxon>
        <taxon>Magnoliopsida</taxon>
        <taxon>eudicotyledons</taxon>
        <taxon>Gunneridae</taxon>
        <taxon>Pentapetalae</taxon>
        <taxon>rosids</taxon>
        <taxon>fabids</taxon>
        <taxon>Malpighiales</taxon>
        <taxon>Salicaceae</taxon>
        <taxon>Saliceae</taxon>
        <taxon>Populus</taxon>
    </lineage>
</organism>
<accession>A0AAD6QQ73</accession>
<dbReference type="AlphaFoldDB" id="A0AAD6QQ73"/>
<comment type="caution">
    <text evidence="1">The sequence shown here is derived from an EMBL/GenBank/DDBJ whole genome shotgun (WGS) entry which is preliminary data.</text>
</comment>
<evidence type="ECO:0000313" key="1">
    <source>
        <dbReference type="EMBL" id="KAJ6994423.1"/>
    </source>
</evidence>
<keyword evidence="2" id="KW-1185">Reference proteome</keyword>
<name>A0AAD6QQ73_9ROSI</name>